<dbReference type="SUPFAM" id="SSF55073">
    <property type="entry name" value="Nucleotide cyclase"/>
    <property type="match status" value="1"/>
</dbReference>
<dbReference type="NCBIfam" id="TIGR00254">
    <property type="entry name" value="GGDEF"/>
    <property type="match status" value="1"/>
</dbReference>
<gene>
    <name evidence="4" type="ORF">JD77_03605</name>
</gene>
<dbReference type="AlphaFoldDB" id="A0A562ICT9"/>
<keyword evidence="5" id="KW-1185">Reference proteome</keyword>
<dbReference type="PANTHER" id="PTHR44757">
    <property type="entry name" value="DIGUANYLATE CYCLASE DGCP"/>
    <property type="match status" value="1"/>
</dbReference>
<feature type="transmembrane region" description="Helical" evidence="1">
    <location>
        <begin position="75"/>
        <end position="93"/>
    </location>
</feature>
<keyword evidence="1" id="KW-0472">Membrane</keyword>
<feature type="domain" description="GGDEF" evidence="3">
    <location>
        <begin position="361"/>
        <end position="495"/>
    </location>
</feature>
<dbReference type="Proteomes" id="UP000319825">
    <property type="component" value="Unassembled WGS sequence"/>
</dbReference>
<dbReference type="Pfam" id="PF00563">
    <property type="entry name" value="EAL"/>
    <property type="match status" value="1"/>
</dbReference>
<feature type="transmembrane region" description="Helical" evidence="1">
    <location>
        <begin position="15"/>
        <end position="37"/>
    </location>
</feature>
<dbReference type="CDD" id="cd01949">
    <property type="entry name" value="GGDEF"/>
    <property type="match status" value="1"/>
</dbReference>
<keyword evidence="1" id="KW-1133">Transmembrane helix</keyword>
<feature type="transmembrane region" description="Helical" evidence="1">
    <location>
        <begin position="301"/>
        <end position="319"/>
    </location>
</feature>
<sequence>MLPQDARQAGATPDLWSGAGFAAAVAILLAEAAWLVAGLPGAALASDLGAVAVAGWSTVACVGAARRHPAQLRRFWTLLAATMCLAALGRAVWTAQRLGDDSLPHTPLIGALFTAGIVTGTAALLCSVTARSAVGRARAVLDGVIVGLSLIPIGWVLVFRDVAAADLADPVRTLGLLYPMLDLAQLTILVAVAGTVRPRWRPLTVIGASLVTRAVADAAYVSLVARGDYAPGHPIDVCWPLSYLLVGVATRYAPPAPDETDETAEAPLPPWWRVALPYLPVGGAIVAVHLARRPDGQTPQLVLLTVMALLGVLAARQGLAANENLRLVARLRILAYTDQLTGLPNRLTFNRRLRRALRAGAPVSVLLLDLDGFKQVNDRFGHGTGDALLTTIAGRMRRAVGDDGTVARLGGDEFAVLVDDRPQVRPEHLAERLLTALQPAEEDEEDGVGGHTTASIGIAEYGPQHASHTDLLRDADIAMYAAKAAGKSAYRTCTAELREAAVTRAELIDDLRRAVDERQLHLEFQPIVDLASGEVRSAEALVRWRHPRLGLLPPARFLPLAEETGLIVPIDRWVIHEACRAAATWRDRAPDATVAVNIAAAHLRRPDLIATVSEATAGAGLAPRALTLELTESALIEGSDTVLERLRQLRELGIHIAIDDFGTGYSSLSYLHHIPATELKIDRSFVARLGADARAYATVEMVTQLAGAFDLSVIAEGVETEGQHAAVTAIGCVHGQGWRYGRPTGLADLRAALLPAAPA</sequence>
<feature type="transmembrane region" description="Helical" evidence="1">
    <location>
        <begin position="105"/>
        <end position="127"/>
    </location>
</feature>
<dbReference type="SMART" id="SM00267">
    <property type="entry name" value="GGDEF"/>
    <property type="match status" value="1"/>
</dbReference>
<dbReference type="InterPro" id="IPR052155">
    <property type="entry name" value="Biofilm_reg_signaling"/>
</dbReference>
<keyword evidence="1" id="KW-0812">Transmembrane</keyword>
<dbReference type="PROSITE" id="PS50883">
    <property type="entry name" value="EAL"/>
    <property type="match status" value="1"/>
</dbReference>
<proteinExistence type="predicted"/>
<evidence type="ECO:0000313" key="4">
    <source>
        <dbReference type="EMBL" id="TWH68608.1"/>
    </source>
</evidence>
<dbReference type="InterPro" id="IPR000160">
    <property type="entry name" value="GGDEF_dom"/>
</dbReference>
<feature type="transmembrane region" description="Helical" evidence="1">
    <location>
        <begin position="139"/>
        <end position="157"/>
    </location>
</feature>
<dbReference type="InterPro" id="IPR029787">
    <property type="entry name" value="Nucleotide_cyclase"/>
</dbReference>
<dbReference type="SMART" id="SM00052">
    <property type="entry name" value="EAL"/>
    <property type="match status" value="1"/>
</dbReference>
<dbReference type="CDD" id="cd01948">
    <property type="entry name" value="EAL"/>
    <property type="match status" value="1"/>
</dbReference>
<dbReference type="InterPro" id="IPR035919">
    <property type="entry name" value="EAL_sf"/>
</dbReference>
<dbReference type="PROSITE" id="PS50887">
    <property type="entry name" value="GGDEF"/>
    <property type="match status" value="1"/>
</dbReference>
<dbReference type="Gene3D" id="3.20.20.450">
    <property type="entry name" value="EAL domain"/>
    <property type="match status" value="1"/>
</dbReference>
<dbReference type="EMBL" id="VLKE01000001">
    <property type="protein sequence ID" value="TWH68608.1"/>
    <property type="molecule type" value="Genomic_DNA"/>
</dbReference>
<protein>
    <submittedName>
        <fullName evidence="4">Diguanylate cyclase/phosphodiesterase</fullName>
    </submittedName>
</protein>
<dbReference type="InterPro" id="IPR001633">
    <property type="entry name" value="EAL_dom"/>
</dbReference>
<feature type="domain" description="EAL" evidence="2">
    <location>
        <begin position="504"/>
        <end position="757"/>
    </location>
</feature>
<evidence type="ECO:0000313" key="5">
    <source>
        <dbReference type="Proteomes" id="UP000319825"/>
    </source>
</evidence>
<dbReference type="SUPFAM" id="SSF141868">
    <property type="entry name" value="EAL domain-like"/>
    <property type="match status" value="1"/>
</dbReference>
<accession>A0A562ICT9</accession>
<dbReference type="RefSeq" id="WP_246140729.1">
    <property type="nucleotide sequence ID" value="NZ_BAAATQ010000104.1"/>
</dbReference>
<dbReference type="Gene3D" id="3.30.70.270">
    <property type="match status" value="1"/>
</dbReference>
<organism evidence="4 5">
    <name type="scientific">Micromonospora olivasterospora</name>
    <dbReference type="NCBI Taxonomy" id="1880"/>
    <lineage>
        <taxon>Bacteria</taxon>
        <taxon>Bacillati</taxon>
        <taxon>Actinomycetota</taxon>
        <taxon>Actinomycetes</taxon>
        <taxon>Micromonosporales</taxon>
        <taxon>Micromonosporaceae</taxon>
        <taxon>Micromonospora</taxon>
    </lineage>
</organism>
<feature type="transmembrane region" description="Helical" evidence="1">
    <location>
        <begin position="177"/>
        <end position="196"/>
    </location>
</feature>
<dbReference type="PANTHER" id="PTHR44757:SF2">
    <property type="entry name" value="BIOFILM ARCHITECTURE MAINTENANCE PROTEIN MBAA"/>
    <property type="match status" value="1"/>
</dbReference>
<comment type="caution">
    <text evidence="4">The sequence shown here is derived from an EMBL/GenBank/DDBJ whole genome shotgun (WGS) entry which is preliminary data.</text>
</comment>
<evidence type="ECO:0000256" key="1">
    <source>
        <dbReference type="SAM" id="Phobius"/>
    </source>
</evidence>
<name>A0A562ICT9_MICOL</name>
<reference evidence="4 5" key="1">
    <citation type="submission" date="2019-07" db="EMBL/GenBank/DDBJ databases">
        <title>R&amp;d 2014.</title>
        <authorList>
            <person name="Klenk H.-P."/>
        </authorList>
    </citation>
    <scope>NUCLEOTIDE SEQUENCE [LARGE SCALE GENOMIC DNA]</scope>
    <source>
        <strain evidence="4 5">DSM 43868</strain>
    </source>
</reference>
<dbReference type="Pfam" id="PF00990">
    <property type="entry name" value="GGDEF"/>
    <property type="match status" value="1"/>
</dbReference>
<evidence type="ECO:0000259" key="2">
    <source>
        <dbReference type="PROSITE" id="PS50883"/>
    </source>
</evidence>
<dbReference type="InterPro" id="IPR043128">
    <property type="entry name" value="Rev_trsase/Diguanyl_cyclase"/>
</dbReference>
<evidence type="ECO:0000259" key="3">
    <source>
        <dbReference type="PROSITE" id="PS50887"/>
    </source>
</evidence>